<sequence length="243" mass="27320">MDEWIIFMFLSNFIVFSYQSDFPTIGDLCEIGSDDIEIGGKKHHFYLKCQPKENTAKSIGTWVIKYRSNENNKNLLTKKRKVHVCAQDFSTKETQHCDIYSRCLQPTNEENAYLQCDLLHEVWIKRYCNPGLIFSFDQQQCYGERKHVARQSISRGIACVYSGCVNSNQCSSGTCNSGYCCSRANSGTSIIICPNGGTPSGSCYNGYCSSGYTCNSNNICCPSSNSNIYTSCNFFSDIGEWRG</sequence>
<keyword evidence="1" id="KW-0732">Signal</keyword>
<feature type="signal peptide" evidence="1">
    <location>
        <begin position="1"/>
        <end position="19"/>
    </location>
</feature>
<dbReference type="WBParaSite" id="ACRNAN_scaffold6348.g19192.t1">
    <property type="protein sequence ID" value="ACRNAN_scaffold6348.g19192.t1"/>
    <property type="gene ID" value="ACRNAN_scaffold6348.g19192"/>
</dbReference>
<evidence type="ECO:0000313" key="3">
    <source>
        <dbReference type="WBParaSite" id="ACRNAN_scaffold6348.g19192.t1"/>
    </source>
</evidence>
<keyword evidence="2" id="KW-1185">Reference proteome</keyword>
<dbReference type="Proteomes" id="UP000887540">
    <property type="component" value="Unplaced"/>
</dbReference>
<protein>
    <submittedName>
        <fullName evidence="3">Uncharacterized protein</fullName>
    </submittedName>
</protein>
<name>A0A914E8U3_9BILA</name>
<organism evidence="2 3">
    <name type="scientific">Acrobeloides nanus</name>
    <dbReference type="NCBI Taxonomy" id="290746"/>
    <lineage>
        <taxon>Eukaryota</taxon>
        <taxon>Metazoa</taxon>
        <taxon>Ecdysozoa</taxon>
        <taxon>Nematoda</taxon>
        <taxon>Chromadorea</taxon>
        <taxon>Rhabditida</taxon>
        <taxon>Tylenchina</taxon>
        <taxon>Cephalobomorpha</taxon>
        <taxon>Cephaloboidea</taxon>
        <taxon>Cephalobidae</taxon>
        <taxon>Acrobeloides</taxon>
    </lineage>
</organism>
<feature type="chain" id="PRO_5037435856" evidence="1">
    <location>
        <begin position="20"/>
        <end position="243"/>
    </location>
</feature>
<proteinExistence type="predicted"/>
<dbReference type="AlphaFoldDB" id="A0A914E8U3"/>
<evidence type="ECO:0000256" key="1">
    <source>
        <dbReference type="SAM" id="SignalP"/>
    </source>
</evidence>
<evidence type="ECO:0000313" key="2">
    <source>
        <dbReference type="Proteomes" id="UP000887540"/>
    </source>
</evidence>
<accession>A0A914E8U3</accession>
<reference evidence="3" key="1">
    <citation type="submission" date="2022-11" db="UniProtKB">
        <authorList>
            <consortium name="WormBaseParasite"/>
        </authorList>
    </citation>
    <scope>IDENTIFICATION</scope>
</reference>